<protein>
    <submittedName>
        <fullName evidence="2">Uncharacterized protein</fullName>
    </submittedName>
</protein>
<keyword evidence="3" id="KW-1185">Reference proteome</keyword>
<evidence type="ECO:0000313" key="2">
    <source>
        <dbReference type="EMBL" id="ELK28488.1"/>
    </source>
</evidence>
<reference evidence="3" key="1">
    <citation type="journal article" date="2013" name="Science">
        <title>Comparative analysis of bat genomes provides insight into the evolution of flight and immunity.</title>
        <authorList>
            <person name="Zhang G."/>
            <person name="Cowled C."/>
            <person name="Shi Z."/>
            <person name="Huang Z."/>
            <person name="Bishop-Lilly K.A."/>
            <person name="Fang X."/>
            <person name="Wynne J.W."/>
            <person name="Xiong Z."/>
            <person name="Baker M.L."/>
            <person name="Zhao W."/>
            <person name="Tachedjian M."/>
            <person name="Zhu Y."/>
            <person name="Zhou P."/>
            <person name="Jiang X."/>
            <person name="Ng J."/>
            <person name="Yang L."/>
            <person name="Wu L."/>
            <person name="Xiao J."/>
            <person name="Feng Y."/>
            <person name="Chen Y."/>
            <person name="Sun X."/>
            <person name="Zhang Y."/>
            <person name="Marsh G.A."/>
            <person name="Crameri G."/>
            <person name="Broder C.C."/>
            <person name="Frey K.G."/>
            <person name="Wang L.F."/>
            <person name="Wang J."/>
        </authorList>
    </citation>
    <scope>NUCLEOTIDE SEQUENCE [LARGE SCALE GENOMIC DNA]</scope>
</reference>
<evidence type="ECO:0000313" key="3">
    <source>
        <dbReference type="Proteomes" id="UP000010556"/>
    </source>
</evidence>
<dbReference type="Proteomes" id="UP000010556">
    <property type="component" value="Unassembled WGS sequence"/>
</dbReference>
<feature type="region of interest" description="Disordered" evidence="1">
    <location>
        <begin position="59"/>
        <end position="98"/>
    </location>
</feature>
<dbReference type="EMBL" id="KB109214">
    <property type="protein sequence ID" value="ELK28488.1"/>
    <property type="molecule type" value="Genomic_DNA"/>
</dbReference>
<sequence>MREKHRLAASCTPPTGDVPATKVHALDRNRTWDPLVHRPTLYPLSQTSQGFNVFDENFEHKRENGKERRHGREKHRYERDKPTGRLQQAPCQGGERTHKPGVQFSIRDKLIRVLSNWNGCNTRLVYIFALEDSIPVPHVLQVALPRAAIMEVFMLMVLSKTCTGQGVANSLEKRSHHHTLCLSANSCAGKQVCVYRHTHNMLKGASLNICIGS</sequence>
<proteinExistence type="predicted"/>
<gene>
    <name evidence="2" type="ORF">MDA_GLEAN10008673</name>
</gene>
<accession>L5LSR1</accession>
<name>L5LSR1_MYODS</name>
<dbReference type="AlphaFoldDB" id="L5LSR1"/>
<organism evidence="2 3">
    <name type="scientific">Myotis davidii</name>
    <name type="common">David's myotis</name>
    <dbReference type="NCBI Taxonomy" id="225400"/>
    <lineage>
        <taxon>Eukaryota</taxon>
        <taxon>Metazoa</taxon>
        <taxon>Chordata</taxon>
        <taxon>Craniata</taxon>
        <taxon>Vertebrata</taxon>
        <taxon>Euteleostomi</taxon>
        <taxon>Mammalia</taxon>
        <taxon>Eutheria</taxon>
        <taxon>Laurasiatheria</taxon>
        <taxon>Chiroptera</taxon>
        <taxon>Yangochiroptera</taxon>
        <taxon>Vespertilionidae</taxon>
        <taxon>Myotis</taxon>
    </lineage>
</organism>
<evidence type="ECO:0000256" key="1">
    <source>
        <dbReference type="SAM" id="MobiDB-lite"/>
    </source>
</evidence>